<evidence type="ECO:0000313" key="7">
    <source>
        <dbReference type="Proteomes" id="UP000192738"/>
    </source>
</evidence>
<evidence type="ECO:0000256" key="3">
    <source>
        <dbReference type="ARBA" id="ARBA00023004"/>
    </source>
</evidence>
<dbReference type="SFLD" id="SFLDS00029">
    <property type="entry name" value="Radical_SAM"/>
    <property type="match status" value="1"/>
</dbReference>
<evidence type="ECO:0000259" key="5">
    <source>
        <dbReference type="PROSITE" id="PS51918"/>
    </source>
</evidence>
<gene>
    <name evidence="6" type="ORF">SAMN04488500_10923</name>
</gene>
<evidence type="ECO:0000256" key="1">
    <source>
        <dbReference type="ARBA" id="ARBA00022691"/>
    </source>
</evidence>
<dbReference type="EMBL" id="FWXI01000009">
    <property type="protein sequence ID" value="SMC78414.1"/>
    <property type="molecule type" value="Genomic_DNA"/>
</dbReference>
<dbReference type="GO" id="GO:0046872">
    <property type="term" value="F:metal ion binding"/>
    <property type="evidence" value="ECO:0007669"/>
    <property type="project" value="UniProtKB-KW"/>
</dbReference>
<dbReference type="InterPro" id="IPR050377">
    <property type="entry name" value="Radical_SAM_PqqE_MftC-like"/>
</dbReference>
<evidence type="ECO:0000313" key="6">
    <source>
        <dbReference type="EMBL" id="SMC78414.1"/>
    </source>
</evidence>
<keyword evidence="7" id="KW-1185">Reference proteome</keyword>
<dbReference type="SUPFAM" id="SSF102114">
    <property type="entry name" value="Radical SAM enzymes"/>
    <property type="match status" value="1"/>
</dbReference>
<dbReference type="AlphaFoldDB" id="A0A1W2C081"/>
<dbReference type="SFLD" id="SFLDG01067">
    <property type="entry name" value="SPASM/twitch_domain_containing"/>
    <property type="match status" value="1"/>
</dbReference>
<dbReference type="CDD" id="cd01335">
    <property type="entry name" value="Radical_SAM"/>
    <property type="match status" value="1"/>
</dbReference>
<dbReference type="InterPro" id="IPR013785">
    <property type="entry name" value="Aldolase_TIM"/>
</dbReference>
<accession>A0A1W2C081</accession>
<evidence type="ECO:0000256" key="2">
    <source>
        <dbReference type="ARBA" id="ARBA00022723"/>
    </source>
</evidence>
<dbReference type="RefSeq" id="WP_084575934.1">
    <property type="nucleotide sequence ID" value="NZ_CP155572.1"/>
</dbReference>
<keyword evidence="4" id="KW-0411">Iron-sulfur</keyword>
<dbReference type="PANTHER" id="PTHR11228:SF34">
    <property type="entry name" value="TUNGSTEN-CONTAINING ALDEHYDE FERREDOXIN OXIDOREDUCTASE COFACTOR MODIFYING PROTEIN"/>
    <property type="match status" value="1"/>
</dbReference>
<dbReference type="Proteomes" id="UP000192738">
    <property type="component" value="Unassembled WGS sequence"/>
</dbReference>
<dbReference type="SFLD" id="SFLDG01386">
    <property type="entry name" value="main_SPASM_domain-containing"/>
    <property type="match status" value="1"/>
</dbReference>
<sequence>MYYRLNNKCVLVKGKARGAIYDLTSGRVYSINQGAVDLLQACSNAALEDIMDLDLPDNKRYLSFLDNLTAKGLGATYNEAPGQKQMREPPIYQPKLEFLWLEITSSCNNRCLHCYSASSPQAPAGCVPHNRWLEIISEARQEGAHSIQLIGGEPLLYPRWRELVLKAREQNYDLVEIFTNATLVDDDCIDFFKQHDVSIATTIYANNALVHDKVTLHAGSFDKTMSAINKILANGIPLRIASIIMKANEHEVENILNLYAELGVEPAPPDVVRPTGRGDDQDLIPLRYTKPSIKPPFFTDPESFAKAQHFHSCLAGRLAITATGDIIPCIFARSQVCGNILSTPLSAILSGQPLTKCWCTTKDCITKCQDCEYRYACADCRPLAQGQDPQKCWRASPGDCSYNPYIGKWEEDK</sequence>
<dbReference type="GO" id="GO:0003824">
    <property type="term" value="F:catalytic activity"/>
    <property type="evidence" value="ECO:0007669"/>
    <property type="project" value="InterPro"/>
</dbReference>
<dbReference type="Pfam" id="PF04055">
    <property type="entry name" value="Radical_SAM"/>
    <property type="match status" value="1"/>
</dbReference>
<keyword evidence="1" id="KW-0949">S-adenosyl-L-methionine</keyword>
<evidence type="ECO:0000256" key="4">
    <source>
        <dbReference type="ARBA" id="ARBA00023014"/>
    </source>
</evidence>
<feature type="domain" description="Radical SAM core" evidence="5">
    <location>
        <begin position="93"/>
        <end position="317"/>
    </location>
</feature>
<dbReference type="STRING" id="112901.SAMN04488500_10923"/>
<dbReference type="Gene3D" id="3.20.20.70">
    <property type="entry name" value="Aldolase class I"/>
    <property type="match status" value="1"/>
</dbReference>
<keyword evidence="3" id="KW-0408">Iron</keyword>
<protein>
    <submittedName>
        <fullName evidence="6">Radical SAM superfamily enzyme, MoaA/NifB/PqqE/SkfB family</fullName>
    </submittedName>
</protein>
<dbReference type="InterPro" id="IPR058240">
    <property type="entry name" value="rSAM_sf"/>
</dbReference>
<dbReference type="InterPro" id="IPR007197">
    <property type="entry name" value="rSAM"/>
</dbReference>
<proteinExistence type="predicted"/>
<organism evidence="6 7">
    <name type="scientific">Sporomusa malonica</name>
    <dbReference type="NCBI Taxonomy" id="112901"/>
    <lineage>
        <taxon>Bacteria</taxon>
        <taxon>Bacillati</taxon>
        <taxon>Bacillota</taxon>
        <taxon>Negativicutes</taxon>
        <taxon>Selenomonadales</taxon>
        <taxon>Sporomusaceae</taxon>
        <taxon>Sporomusa</taxon>
    </lineage>
</organism>
<reference evidence="6 7" key="1">
    <citation type="submission" date="2017-04" db="EMBL/GenBank/DDBJ databases">
        <authorList>
            <person name="Afonso C.L."/>
            <person name="Miller P.J."/>
            <person name="Scott M.A."/>
            <person name="Spackman E."/>
            <person name="Goraichik I."/>
            <person name="Dimitrov K.M."/>
            <person name="Suarez D.L."/>
            <person name="Swayne D.E."/>
        </authorList>
    </citation>
    <scope>NUCLEOTIDE SEQUENCE [LARGE SCALE GENOMIC DNA]</scope>
    <source>
        <strain evidence="6 7">DSM 5090</strain>
    </source>
</reference>
<dbReference type="GO" id="GO:0051536">
    <property type="term" value="F:iron-sulfur cluster binding"/>
    <property type="evidence" value="ECO:0007669"/>
    <property type="project" value="UniProtKB-KW"/>
</dbReference>
<dbReference type="OrthoDB" id="9810775at2"/>
<keyword evidence="2" id="KW-0479">Metal-binding</keyword>
<name>A0A1W2C081_9FIRM</name>
<dbReference type="PROSITE" id="PS51918">
    <property type="entry name" value="RADICAL_SAM"/>
    <property type="match status" value="1"/>
</dbReference>
<dbReference type="PANTHER" id="PTHR11228">
    <property type="entry name" value="RADICAL SAM DOMAIN PROTEIN"/>
    <property type="match status" value="1"/>
</dbReference>